<proteinExistence type="predicted"/>
<dbReference type="AlphaFoldDB" id="A0A1Q8YEZ6"/>
<dbReference type="Proteomes" id="UP000185911">
    <property type="component" value="Unassembled WGS sequence"/>
</dbReference>
<dbReference type="RefSeq" id="WP_075587010.1">
    <property type="nucleotide sequence ID" value="NZ_MSYM01000013.1"/>
</dbReference>
<dbReference type="PANTHER" id="PTHR28037">
    <property type="entry name" value="ALCOHOL O-ACETYLTRANSFERASE 1-RELATED"/>
    <property type="match status" value="1"/>
</dbReference>
<dbReference type="Pfam" id="PF16911">
    <property type="entry name" value="PapA_C"/>
    <property type="match status" value="1"/>
</dbReference>
<dbReference type="GO" id="GO:0016746">
    <property type="term" value="F:acyltransferase activity"/>
    <property type="evidence" value="ECO:0007669"/>
    <property type="project" value="UniProtKB-KW"/>
</dbReference>
<dbReference type="InterPro" id="IPR031641">
    <property type="entry name" value="PapA_C"/>
</dbReference>
<comment type="caution">
    <text evidence="4">The sequence shown here is derived from an EMBL/GenBank/DDBJ whole genome shotgun (WGS) entry which is preliminary data.</text>
</comment>
<evidence type="ECO:0000313" key="4">
    <source>
        <dbReference type="EMBL" id="OLP06608.1"/>
    </source>
</evidence>
<evidence type="ECO:0000313" key="5">
    <source>
        <dbReference type="Proteomes" id="UP000185911"/>
    </source>
</evidence>
<name>A0A1Q8YEZ6_9BURK</name>
<organism evidence="4 5">
    <name type="scientific">Rhodoferax antarcticus ANT.BR</name>
    <dbReference type="NCBI Taxonomy" id="1111071"/>
    <lineage>
        <taxon>Bacteria</taxon>
        <taxon>Pseudomonadati</taxon>
        <taxon>Pseudomonadota</taxon>
        <taxon>Betaproteobacteria</taxon>
        <taxon>Burkholderiales</taxon>
        <taxon>Comamonadaceae</taxon>
        <taxon>Rhodoferax</taxon>
    </lineage>
</organism>
<dbReference type="PANTHER" id="PTHR28037:SF1">
    <property type="entry name" value="ALCOHOL O-ACETYLTRANSFERASE 1-RELATED"/>
    <property type="match status" value="1"/>
</dbReference>
<sequence>MAAAKQLRTTLIADYRRHGTLPVIPWLATNATQRKPRLIRLQLSADASQHLLAQTRAHGTTVHGVLCAAQLLAQYRLQQTDQSAAFFLSCPVDLRPHLQGTPPTSPTGFFTSLISGTFQVDPDADLWALAREIITQTRTQIARGEGHLLYRLHGLDGSPVPAQAMEAFRKKALASLPNTMISNIGTVSPVADDPAVQTISFALCPMPYQTLFTAASPYNGCLRLNVGYDAARITPATAQTLVLAVQETLENRDKKARRQSGA</sequence>
<dbReference type="Gene3D" id="3.30.559.30">
    <property type="entry name" value="Nonribosomal peptide synthetase, condensation domain"/>
    <property type="match status" value="1"/>
</dbReference>
<dbReference type="EMBL" id="MSYM01000013">
    <property type="protein sequence ID" value="OLP06608.1"/>
    <property type="molecule type" value="Genomic_DNA"/>
</dbReference>
<evidence type="ECO:0000259" key="3">
    <source>
        <dbReference type="Pfam" id="PF16911"/>
    </source>
</evidence>
<dbReference type="STRING" id="81479.RA876_08270"/>
<keyword evidence="5" id="KW-1185">Reference proteome</keyword>
<dbReference type="InterPro" id="IPR052058">
    <property type="entry name" value="Alcohol_O-acetyltransferase"/>
</dbReference>
<dbReference type="SUPFAM" id="SSF52777">
    <property type="entry name" value="CoA-dependent acyltransferases"/>
    <property type="match status" value="1"/>
</dbReference>
<reference evidence="4 5" key="1">
    <citation type="submission" date="2017-01" db="EMBL/GenBank/DDBJ databases">
        <title>Genome sequence of Rhodoferax antarcticus ANT.BR, a psychrophilic purple nonsulfur bacterium from an Antarctic microbial mat.</title>
        <authorList>
            <person name="Baker J."/>
            <person name="Riester C."/>
            <person name="Skinner B."/>
            <person name="Newell A."/>
            <person name="Swingley W."/>
            <person name="Madigan M."/>
            <person name="Jung D."/>
            <person name="Asao M."/>
            <person name="Chen M."/>
            <person name="Loughlin P."/>
            <person name="Pan H."/>
            <person name="Lin S."/>
            <person name="Li N."/>
            <person name="Shaw J."/>
            <person name="Prado M."/>
            <person name="Sherman C."/>
            <person name="Li X."/>
            <person name="Tang J."/>
            <person name="Blankenship R."/>
            <person name="Zhao T."/>
            <person name="Touchman J."/>
            <person name="Sattley M."/>
        </authorList>
    </citation>
    <scope>NUCLEOTIDE SEQUENCE [LARGE SCALE GENOMIC DNA]</scope>
    <source>
        <strain evidence="4 5">ANT.BR</strain>
    </source>
</reference>
<feature type="domain" description="Phthiocerol/phthiodiolone dimycocerosyl transferase C-terminal" evidence="3">
    <location>
        <begin position="34"/>
        <end position="192"/>
    </location>
</feature>
<evidence type="ECO:0000256" key="1">
    <source>
        <dbReference type="ARBA" id="ARBA00022679"/>
    </source>
</evidence>
<protein>
    <recommendedName>
        <fullName evidence="3">Phthiocerol/phthiodiolone dimycocerosyl transferase C-terminal domain-containing protein</fullName>
    </recommendedName>
</protein>
<accession>A0A1Q8YEZ6</accession>
<keyword evidence="1" id="KW-0808">Transferase</keyword>
<gene>
    <name evidence="4" type="ORF">BLL52_2844</name>
</gene>
<evidence type="ECO:0000256" key="2">
    <source>
        <dbReference type="ARBA" id="ARBA00023315"/>
    </source>
</evidence>
<keyword evidence="2" id="KW-0012">Acyltransferase</keyword>